<dbReference type="InterPro" id="IPR013766">
    <property type="entry name" value="Thioredoxin_domain"/>
</dbReference>
<name>A0AAD4PBC6_PERFH</name>
<dbReference type="InterPro" id="IPR004146">
    <property type="entry name" value="DC1"/>
</dbReference>
<evidence type="ECO:0000256" key="9">
    <source>
        <dbReference type="ARBA" id="ARBA00047804"/>
    </source>
</evidence>
<dbReference type="Gene3D" id="3.40.30.10">
    <property type="entry name" value="Glutaredoxin"/>
    <property type="match status" value="2"/>
</dbReference>
<keyword evidence="10" id="KW-0472">Membrane</keyword>
<sequence>MQNLDVVFHSIVVDFGLFLIMVDFGLFLRQVKISDLEGKIIGIYFSANWYPPCRKFTPVLANAYEQLKSRDPGVEIVFVSCDEDTGAFDEYRAQMPWLAIPFSDLETKRSLNRRFDIEDIPCLIFLQLSYDKQDLIVLDGIDLIYRHGIHAYPFTKGRVEELLRSENDKRENQTLEDLLTNHDRDFLLSHTTSKKVPVASLTGKTTGLYFSAQWCTPGVKFTPELASIYRKINRDHSFEIVFVSSDHDQTAFDSYFGTMPWMAIPYGDPNINCLAKHFDVQGIPSLVILGPDGKTVTRRGRNLVNLYRENAYPFTQARVEELQRQVDEEFKNLPEAVRHSGHYHELLLVSEGTGGGPFICCDCDEQGFGWAYQCIECGYEVHPKCVSSVEHD</sequence>
<dbReference type="EMBL" id="SDAM02000063">
    <property type="protein sequence ID" value="KAH6832885.1"/>
    <property type="molecule type" value="Genomic_DNA"/>
</dbReference>
<reference evidence="13 14" key="1">
    <citation type="journal article" date="2021" name="Nat. Commun.">
        <title>Incipient diploidization of the medicinal plant Perilla within 10,000 years.</title>
        <authorList>
            <person name="Zhang Y."/>
            <person name="Shen Q."/>
            <person name="Leng L."/>
            <person name="Zhang D."/>
            <person name="Chen S."/>
            <person name="Shi Y."/>
            <person name="Ning Z."/>
            <person name="Chen S."/>
        </authorList>
    </citation>
    <scope>NUCLEOTIDE SEQUENCE [LARGE SCALE GENOMIC DNA]</scope>
    <source>
        <strain evidence="14">cv. PC099</strain>
    </source>
</reference>
<dbReference type="InterPro" id="IPR002219">
    <property type="entry name" value="PKC_DAG/PE"/>
</dbReference>
<organism evidence="13 14">
    <name type="scientific">Perilla frutescens var. hirtella</name>
    <name type="common">Perilla citriodora</name>
    <name type="synonym">Perilla setoyensis</name>
    <dbReference type="NCBI Taxonomy" id="608512"/>
    <lineage>
        <taxon>Eukaryota</taxon>
        <taxon>Viridiplantae</taxon>
        <taxon>Streptophyta</taxon>
        <taxon>Embryophyta</taxon>
        <taxon>Tracheophyta</taxon>
        <taxon>Spermatophyta</taxon>
        <taxon>Magnoliopsida</taxon>
        <taxon>eudicotyledons</taxon>
        <taxon>Gunneridae</taxon>
        <taxon>Pentapetalae</taxon>
        <taxon>asterids</taxon>
        <taxon>lamiids</taxon>
        <taxon>Lamiales</taxon>
        <taxon>Lamiaceae</taxon>
        <taxon>Nepetoideae</taxon>
        <taxon>Elsholtzieae</taxon>
        <taxon>Perilla</taxon>
    </lineage>
</organism>
<evidence type="ECO:0000256" key="1">
    <source>
        <dbReference type="ARBA" id="ARBA00012612"/>
    </source>
</evidence>
<comment type="catalytic activity">
    <reaction evidence="9">
        <text>[protein]-dithiol + NADP(+) = [protein]-disulfide + NADPH + H(+)</text>
        <dbReference type="Rhea" id="RHEA:18753"/>
        <dbReference type="Rhea" id="RHEA-COMP:10593"/>
        <dbReference type="Rhea" id="RHEA-COMP:10594"/>
        <dbReference type="ChEBI" id="CHEBI:15378"/>
        <dbReference type="ChEBI" id="CHEBI:29950"/>
        <dbReference type="ChEBI" id="CHEBI:50058"/>
        <dbReference type="ChEBI" id="CHEBI:57783"/>
        <dbReference type="ChEBI" id="CHEBI:58349"/>
        <dbReference type="EC" id="1.8.1.8"/>
    </reaction>
</comment>
<dbReference type="Pfam" id="PF13905">
    <property type="entry name" value="Thioredoxin_8"/>
    <property type="match status" value="2"/>
</dbReference>
<dbReference type="Pfam" id="PF03107">
    <property type="entry name" value="C1_2"/>
    <property type="match status" value="1"/>
</dbReference>
<evidence type="ECO:0000256" key="10">
    <source>
        <dbReference type="SAM" id="Phobius"/>
    </source>
</evidence>
<dbReference type="PROSITE" id="PS51352">
    <property type="entry name" value="THIOREDOXIN_2"/>
    <property type="match status" value="2"/>
</dbReference>
<dbReference type="GO" id="GO:0046872">
    <property type="term" value="F:metal ion binding"/>
    <property type="evidence" value="ECO:0007669"/>
    <property type="project" value="UniProtKB-KW"/>
</dbReference>
<keyword evidence="3" id="KW-0677">Repeat</keyword>
<dbReference type="InterPro" id="IPR036249">
    <property type="entry name" value="Thioredoxin-like_sf"/>
</dbReference>
<feature type="domain" description="Phorbol-ester/DAG-type" evidence="11">
    <location>
        <begin position="343"/>
        <end position="392"/>
    </location>
</feature>
<evidence type="ECO:0000259" key="12">
    <source>
        <dbReference type="PROSITE" id="PS51352"/>
    </source>
</evidence>
<dbReference type="InterPro" id="IPR052259">
    <property type="entry name" value="Nucleoredoxin-like"/>
</dbReference>
<keyword evidence="5" id="KW-0560">Oxidoreductase</keyword>
<dbReference type="PROSITE" id="PS50081">
    <property type="entry name" value="ZF_DAG_PE_2"/>
    <property type="match status" value="1"/>
</dbReference>
<dbReference type="SUPFAM" id="SSF52833">
    <property type="entry name" value="Thioredoxin-like"/>
    <property type="match status" value="2"/>
</dbReference>
<accession>A0AAD4PBC6</accession>
<protein>
    <recommendedName>
        <fullName evidence="1">protein-disulfide reductase</fullName>
        <ecNumber evidence="1">1.8.1.8</ecNumber>
    </recommendedName>
</protein>
<evidence type="ECO:0000256" key="8">
    <source>
        <dbReference type="ARBA" id="ARBA00047388"/>
    </source>
</evidence>
<evidence type="ECO:0000313" key="14">
    <source>
        <dbReference type="Proteomes" id="UP001190926"/>
    </source>
</evidence>
<dbReference type="Proteomes" id="UP001190926">
    <property type="component" value="Unassembled WGS sequence"/>
</dbReference>
<dbReference type="PANTHER" id="PTHR13871">
    <property type="entry name" value="THIOREDOXIN"/>
    <property type="match status" value="1"/>
</dbReference>
<keyword evidence="4" id="KW-0862">Zinc</keyword>
<feature type="domain" description="Thioredoxin" evidence="12">
    <location>
        <begin position="164"/>
        <end position="331"/>
    </location>
</feature>
<dbReference type="EC" id="1.8.1.8" evidence="1"/>
<dbReference type="PANTHER" id="PTHR13871:SF7">
    <property type="entry name" value="NUCLEOREDOXIN 2-RELATED"/>
    <property type="match status" value="1"/>
</dbReference>
<evidence type="ECO:0000256" key="7">
    <source>
        <dbReference type="ARBA" id="ARBA00025782"/>
    </source>
</evidence>
<evidence type="ECO:0000256" key="5">
    <source>
        <dbReference type="ARBA" id="ARBA00023002"/>
    </source>
</evidence>
<feature type="domain" description="Thioredoxin" evidence="12">
    <location>
        <begin position="6"/>
        <end position="146"/>
    </location>
</feature>
<comment type="similarity">
    <text evidence="7">Belongs to the nucleoredoxin family.</text>
</comment>
<keyword evidence="6" id="KW-0520">NAD</keyword>
<comment type="catalytic activity">
    <reaction evidence="8">
        <text>[protein]-dithiol + NAD(+) = [protein]-disulfide + NADH + H(+)</text>
        <dbReference type="Rhea" id="RHEA:18749"/>
        <dbReference type="Rhea" id="RHEA-COMP:10593"/>
        <dbReference type="Rhea" id="RHEA-COMP:10594"/>
        <dbReference type="ChEBI" id="CHEBI:15378"/>
        <dbReference type="ChEBI" id="CHEBI:29950"/>
        <dbReference type="ChEBI" id="CHEBI:50058"/>
        <dbReference type="ChEBI" id="CHEBI:57540"/>
        <dbReference type="ChEBI" id="CHEBI:57945"/>
        <dbReference type="EC" id="1.8.1.8"/>
    </reaction>
</comment>
<evidence type="ECO:0000256" key="4">
    <source>
        <dbReference type="ARBA" id="ARBA00022833"/>
    </source>
</evidence>
<keyword evidence="14" id="KW-1185">Reference proteome</keyword>
<feature type="transmembrane region" description="Helical" evidence="10">
    <location>
        <begin position="6"/>
        <end position="28"/>
    </location>
</feature>
<evidence type="ECO:0000256" key="6">
    <source>
        <dbReference type="ARBA" id="ARBA00023027"/>
    </source>
</evidence>
<evidence type="ECO:0000259" key="11">
    <source>
        <dbReference type="PROSITE" id="PS50081"/>
    </source>
</evidence>
<gene>
    <name evidence="13" type="ORF">C2S53_014396</name>
</gene>
<dbReference type="GO" id="GO:0047134">
    <property type="term" value="F:protein-disulfide reductase [NAD(P)H] activity"/>
    <property type="evidence" value="ECO:0007669"/>
    <property type="project" value="UniProtKB-EC"/>
</dbReference>
<evidence type="ECO:0000256" key="2">
    <source>
        <dbReference type="ARBA" id="ARBA00022723"/>
    </source>
</evidence>
<dbReference type="SUPFAM" id="SSF57889">
    <property type="entry name" value="Cysteine-rich domain"/>
    <property type="match status" value="1"/>
</dbReference>
<dbReference type="InterPro" id="IPR012336">
    <property type="entry name" value="Thioredoxin-like_fold"/>
</dbReference>
<dbReference type="InterPro" id="IPR046349">
    <property type="entry name" value="C1-like_sf"/>
</dbReference>
<evidence type="ECO:0000256" key="3">
    <source>
        <dbReference type="ARBA" id="ARBA00022737"/>
    </source>
</evidence>
<comment type="caution">
    <text evidence="13">The sequence shown here is derived from an EMBL/GenBank/DDBJ whole genome shotgun (WGS) entry which is preliminary data.</text>
</comment>
<proteinExistence type="inferred from homology"/>
<keyword evidence="2" id="KW-0479">Metal-binding</keyword>
<keyword evidence="10" id="KW-0812">Transmembrane</keyword>
<dbReference type="AlphaFoldDB" id="A0AAD4PBC6"/>
<keyword evidence="10" id="KW-1133">Transmembrane helix</keyword>
<evidence type="ECO:0000313" key="13">
    <source>
        <dbReference type="EMBL" id="KAH6832885.1"/>
    </source>
</evidence>